<keyword evidence="3 5" id="KW-1133">Transmembrane helix</keyword>
<proteinExistence type="predicted"/>
<feature type="transmembrane region" description="Helical" evidence="5">
    <location>
        <begin position="142"/>
        <end position="162"/>
    </location>
</feature>
<feature type="transmembrane region" description="Helical" evidence="5">
    <location>
        <begin position="182"/>
        <end position="202"/>
    </location>
</feature>
<reference evidence="7 8" key="1">
    <citation type="submission" date="2023-03" db="EMBL/GenBank/DDBJ databases">
        <title>MT1 and MT2 Draft Genomes of Novel Species.</title>
        <authorList>
            <person name="Venkateswaran K."/>
        </authorList>
    </citation>
    <scope>NUCLEOTIDE SEQUENCE [LARGE SCALE GENOMIC DNA]</scope>
    <source>
        <strain evidence="7 8">IF8SW-P5</strain>
    </source>
</reference>
<evidence type="ECO:0000256" key="3">
    <source>
        <dbReference type="ARBA" id="ARBA00022989"/>
    </source>
</evidence>
<dbReference type="Proteomes" id="UP001630303">
    <property type="component" value="Unassembled WGS sequence"/>
</dbReference>
<keyword evidence="2 5" id="KW-0812">Transmembrane</keyword>
<keyword evidence="7" id="KW-0436">Ligase</keyword>
<feature type="transmembrane region" description="Helical" evidence="5">
    <location>
        <begin position="252"/>
        <end position="275"/>
    </location>
</feature>
<dbReference type="EMBL" id="JAROCE010000003">
    <property type="protein sequence ID" value="MFM2721057.1"/>
    <property type="molecule type" value="Genomic_DNA"/>
</dbReference>
<protein>
    <submittedName>
        <fullName evidence="7">O-antigen ligase family protein</fullName>
    </submittedName>
</protein>
<comment type="caution">
    <text evidence="7">The sequence shown here is derived from an EMBL/GenBank/DDBJ whole genome shotgun (WGS) entry which is preliminary data.</text>
</comment>
<evidence type="ECO:0000256" key="1">
    <source>
        <dbReference type="ARBA" id="ARBA00004141"/>
    </source>
</evidence>
<accession>A0ABW9GGY9</accession>
<keyword evidence="4 5" id="KW-0472">Membrane</keyword>
<evidence type="ECO:0000313" key="8">
    <source>
        <dbReference type="Proteomes" id="UP001630303"/>
    </source>
</evidence>
<sequence>MLQLIAWLAVCVAVAVSTQRRPVLVLSLVLALRVLIPSTGGWAIIGNWTGNAAIHPATLLLLAWASLAMLSNAKAIGVELRRHWVVHSFLALAVTLFVVMALVTSGPSSVFGLTNSVLAGILFFFSLRIAEVTRPGATRVMVYALIVLMAFESLLVILQWAVGSLIPWSLLIDFPLATRPLGTFDSPLDLGLATALTIPLLVNVRRLLLRYASAVLLMVAVVLSESRTPTVLAVIGLSYLILTATKSLRSFIAMLIVVSVGVAVFVNTAILSGLLERFTGDDGNSSAARGVATDYILQNIGSVLVFGNGWGSSYELKGTILETSLENGYAILAFDLGGVAVICLLLGQMSVLVSRRGIPGAWLAAAFAIVGGFSYSGITTMSAISIVMWTIFAMRLGPVSDARHVSFSVFPDWQRGGVVSGSLKG</sequence>
<evidence type="ECO:0000259" key="6">
    <source>
        <dbReference type="Pfam" id="PF04932"/>
    </source>
</evidence>
<dbReference type="GO" id="GO:0016874">
    <property type="term" value="F:ligase activity"/>
    <property type="evidence" value="ECO:0007669"/>
    <property type="project" value="UniProtKB-KW"/>
</dbReference>
<feature type="transmembrane region" description="Helical" evidence="5">
    <location>
        <begin position="361"/>
        <end position="394"/>
    </location>
</feature>
<name>A0ABW9GGY9_9MICO</name>
<dbReference type="RefSeq" id="WP_408905712.1">
    <property type="nucleotide sequence ID" value="NZ_JAROCE010000003.1"/>
</dbReference>
<evidence type="ECO:0000256" key="4">
    <source>
        <dbReference type="ARBA" id="ARBA00023136"/>
    </source>
</evidence>
<feature type="transmembrane region" description="Helical" evidence="5">
    <location>
        <begin position="84"/>
        <end position="104"/>
    </location>
</feature>
<dbReference type="Pfam" id="PF04932">
    <property type="entry name" value="Wzy_C"/>
    <property type="match status" value="1"/>
</dbReference>
<feature type="transmembrane region" description="Helical" evidence="5">
    <location>
        <begin position="110"/>
        <end position="130"/>
    </location>
</feature>
<feature type="domain" description="O-antigen ligase-related" evidence="6">
    <location>
        <begin position="213"/>
        <end position="345"/>
    </location>
</feature>
<feature type="transmembrane region" description="Helical" evidence="5">
    <location>
        <begin position="328"/>
        <end position="349"/>
    </location>
</feature>
<dbReference type="InterPro" id="IPR007016">
    <property type="entry name" value="O-antigen_ligase-rel_domated"/>
</dbReference>
<evidence type="ECO:0000256" key="5">
    <source>
        <dbReference type="SAM" id="Phobius"/>
    </source>
</evidence>
<comment type="subcellular location">
    <subcellularLocation>
        <location evidence="1">Membrane</location>
        <topology evidence="1">Multi-pass membrane protein</topology>
    </subcellularLocation>
</comment>
<evidence type="ECO:0000256" key="2">
    <source>
        <dbReference type="ARBA" id="ARBA00022692"/>
    </source>
</evidence>
<feature type="transmembrane region" description="Helical" evidence="5">
    <location>
        <begin position="52"/>
        <end position="72"/>
    </location>
</feature>
<keyword evidence="8" id="KW-1185">Reference proteome</keyword>
<evidence type="ECO:0000313" key="7">
    <source>
        <dbReference type="EMBL" id="MFM2721057.1"/>
    </source>
</evidence>
<organism evidence="7 8">
    <name type="scientific">Microbacterium mcarthurae</name>
    <dbReference type="NCBI Taxonomy" id="3035918"/>
    <lineage>
        <taxon>Bacteria</taxon>
        <taxon>Bacillati</taxon>
        <taxon>Actinomycetota</taxon>
        <taxon>Actinomycetes</taxon>
        <taxon>Micrococcales</taxon>
        <taxon>Microbacteriaceae</taxon>
        <taxon>Microbacterium</taxon>
    </lineage>
</organism>
<gene>
    <name evidence="7" type="ORF">P5G46_11135</name>
</gene>